<protein>
    <recommendedName>
        <fullName evidence="3">BTB domain-containing protein</fullName>
    </recommendedName>
</protein>
<comment type="caution">
    <text evidence="1">The sequence shown here is derived from an EMBL/GenBank/DDBJ whole genome shotgun (WGS) entry which is preliminary data.</text>
</comment>
<organism evidence="1 2">
    <name type="scientific">Candolleomyces aberdarensis</name>
    <dbReference type="NCBI Taxonomy" id="2316362"/>
    <lineage>
        <taxon>Eukaryota</taxon>
        <taxon>Fungi</taxon>
        <taxon>Dikarya</taxon>
        <taxon>Basidiomycota</taxon>
        <taxon>Agaricomycotina</taxon>
        <taxon>Agaricomycetes</taxon>
        <taxon>Agaricomycetidae</taxon>
        <taxon>Agaricales</taxon>
        <taxon>Agaricineae</taxon>
        <taxon>Psathyrellaceae</taxon>
        <taxon>Candolleomyces</taxon>
    </lineage>
</organism>
<evidence type="ECO:0000313" key="1">
    <source>
        <dbReference type="EMBL" id="RXW13994.1"/>
    </source>
</evidence>
<name>A0A4Q2D6G4_9AGAR</name>
<dbReference type="Proteomes" id="UP000290288">
    <property type="component" value="Unassembled WGS sequence"/>
</dbReference>
<proteinExistence type="predicted"/>
<dbReference type="InterPro" id="IPR011333">
    <property type="entry name" value="SKP1/BTB/POZ_sf"/>
</dbReference>
<evidence type="ECO:0000313" key="2">
    <source>
        <dbReference type="Proteomes" id="UP000290288"/>
    </source>
</evidence>
<reference evidence="1 2" key="1">
    <citation type="submission" date="2019-01" db="EMBL/GenBank/DDBJ databases">
        <title>Draft genome sequence of Psathyrella aberdarensis IHI B618.</title>
        <authorList>
            <person name="Buettner E."/>
            <person name="Kellner H."/>
        </authorList>
    </citation>
    <scope>NUCLEOTIDE SEQUENCE [LARGE SCALE GENOMIC DNA]</scope>
    <source>
        <strain evidence="1 2">IHI B618</strain>
    </source>
</reference>
<dbReference type="EMBL" id="SDEE01000786">
    <property type="protein sequence ID" value="RXW13994.1"/>
    <property type="molecule type" value="Genomic_DNA"/>
</dbReference>
<dbReference type="CDD" id="cd18186">
    <property type="entry name" value="BTB_POZ_ZBTB_KLHL-like"/>
    <property type="match status" value="1"/>
</dbReference>
<dbReference type="AlphaFoldDB" id="A0A4Q2D6G4"/>
<dbReference type="Gene3D" id="3.30.710.10">
    <property type="entry name" value="Potassium Channel Kv1.1, Chain A"/>
    <property type="match status" value="1"/>
</dbReference>
<dbReference type="SUPFAM" id="SSF54695">
    <property type="entry name" value="POZ domain"/>
    <property type="match status" value="1"/>
</dbReference>
<accession>A0A4Q2D6G4</accession>
<sequence length="343" mass="37924">MSTVLDESASDGTSPGPIAGPKRIRWGGIIFFKVEQFILEAPRYRFAEHSEVFETMFQLPAGGDGTVEGLDEGHPIVLEGYQATHFEALLKVIYPTADDLISGSLKLEKEEWIGVLNLSTRWSMKKIRKHAINELSKVFLNPMEKIALGREHKVAKWFRDGLTELVSEHPIRPLAELKSQLGAEMACTLLWIQNQTQTSLGGGFVLTGLTLGMLGCYHCQAAMFTTSKSCTSCSQTIEVDNRTALSLARGTVNMHVETDLTTGPATATFHIDLKYVLHRKCSNRALPLTNHTCPICSRPTSYIGLRLIHGKEAIGGSGVSQKILEEFGDEIARYESWDQQSLT</sequence>
<evidence type="ECO:0008006" key="3">
    <source>
        <dbReference type="Google" id="ProtNLM"/>
    </source>
</evidence>
<keyword evidence="2" id="KW-1185">Reference proteome</keyword>
<gene>
    <name evidence="1" type="ORF">EST38_g11860</name>
</gene>
<dbReference type="OrthoDB" id="3199068at2759"/>